<feature type="transmembrane region" description="Helical" evidence="2">
    <location>
        <begin position="369"/>
        <end position="387"/>
    </location>
</feature>
<feature type="compositionally biased region" description="Low complexity" evidence="1">
    <location>
        <begin position="261"/>
        <end position="276"/>
    </location>
</feature>
<protein>
    <submittedName>
        <fullName evidence="3">Uncharacterized protein</fullName>
    </submittedName>
</protein>
<evidence type="ECO:0000313" key="4">
    <source>
        <dbReference type="Proteomes" id="UP000774326"/>
    </source>
</evidence>
<accession>A0A9P8Q1N7</accession>
<organism evidence="3 4">
    <name type="scientific">Wickerhamomyces pijperi</name>
    <name type="common">Yeast</name>
    <name type="synonym">Pichia pijperi</name>
    <dbReference type="NCBI Taxonomy" id="599730"/>
    <lineage>
        <taxon>Eukaryota</taxon>
        <taxon>Fungi</taxon>
        <taxon>Dikarya</taxon>
        <taxon>Ascomycota</taxon>
        <taxon>Saccharomycotina</taxon>
        <taxon>Saccharomycetes</taxon>
        <taxon>Phaffomycetales</taxon>
        <taxon>Wickerhamomycetaceae</taxon>
        <taxon>Wickerhamomyces</taxon>
    </lineage>
</organism>
<reference evidence="3" key="2">
    <citation type="submission" date="2021-01" db="EMBL/GenBank/DDBJ databases">
        <authorList>
            <person name="Schikora-Tamarit M.A."/>
        </authorList>
    </citation>
    <scope>NUCLEOTIDE SEQUENCE</scope>
    <source>
        <strain evidence="3">CBS2887</strain>
    </source>
</reference>
<dbReference type="EMBL" id="JAEUBG010003741">
    <property type="protein sequence ID" value="KAH3682391.1"/>
    <property type="molecule type" value="Genomic_DNA"/>
</dbReference>
<dbReference type="Proteomes" id="UP000774326">
    <property type="component" value="Unassembled WGS sequence"/>
</dbReference>
<reference evidence="3" key="1">
    <citation type="journal article" date="2021" name="Open Biol.">
        <title>Shared evolutionary footprints suggest mitochondrial oxidative damage underlies multiple complex I losses in fungi.</title>
        <authorList>
            <person name="Schikora-Tamarit M.A."/>
            <person name="Marcet-Houben M."/>
            <person name="Nosek J."/>
            <person name="Gabaldon T."/>
        </authorList>
    </citation>
    <scope>NUCLEOTIDE SEQUENCE</scope>
    <source>
        <strain evidence="3">CBS2887</strain>
    </source>
</reference>
<keyword evidence="2" id="KW-0472">Membrane</keyword>
<proteinExistence type="predicted"/>
<comment type="caution">
    <text evidence="3">The sequence shown here is derived from an EMBL/GenBank/DDBJ whole genome shotgun (WGS) entry which is preliminary data.</text>
</comment>
<keyword evidence="2" id="KW-0812">Transmembrane</keyword>
<feature type="region of interest" description="Disordered" evidence="1">
    <location>
        <begin position="255"/>
        <end position="276"/>
    </location>
</feature>
<sequence>MPAEMSARAPMEEDFLFLAWDLTPATMVSLKEAKMLLKSPPKAKDKETSTSKAESYNMLSVSEASTSSSSGKSSSSKFWAGCSEFNNFINSTHKVCKSSVLPLSVMMMAPYFLIKSVKLSKTAVTMEISTSVGKDSRDNSLVCLINFKTVSSTLEDLWNNLVQEWGKVLTVHLGHVVDEGVTGFSQSPVFRSDGNVRSFDQRLGNLGEGFGTDSSGHSGDVFESQSSQFNVVFRHTFDVAGVLDERFQEFDGLGKVWNERGPSSESSGTNSGNDDGSQLRVLGVAQHLEQLVHQRLQVLGDGIHGHELDQGIKGDTGVLVDGVLGGGVDDGNDRRGQQGWQLLKDGGHDLGSWEFGRGNGNQSQSQRRWVTFFVFVVVVVFVVQFGFNVDFLGGNLQAGQGDVSPELLGGDLVLSVHDGGGQEGDGEVSDVLVDLGVNGDLNHQLHQVDQVVTNQLGVQQQQVVEGVENQLGVDLVAGGNDLLQDLHHGWDRALESVG</sequence>
<evidence type="ECO:0000313" key="3">
    <source>
        <dbReference type="EMBL" id="KAH3682391.1"/>
    </source>
</evidence>
<evidence type="ECO:0000256" key="2">
    <source>
        <dbReference type="SAM" id="Phobius"/>
    </source>
</evidence>
<keyword evidence="2" id="KW-1133">Transmembrane helix</keyword>
<evidence type="ECO:0000256" key="1">
    <source>
        <dbReference type="SAM" id="MobiDB-lite"/>
    </source>
</evidence>
<gene>
    <name evidence="3" type="ORF">WICPIJ_006655</name>
</gene>
<dbReference type="AlphaFoldDB" id="A0A9P8Q1N7"/>
<keyword evidence="4" id="KW-1185">Reference proteome</keyword>
<name>A0A9P8Q1N7_WICPI</name>